<reference evidence="3" key="1">
    <citation type="journal article" date="2014" name="Genome Announc.">
        <title>Draft genome sequence of the plant-pathogenic soil fungus Rhizoctonia solani anastomosis group 3 strain Rhs1AP.</title>
        <authorList>
            <person name="Cubeta M.A."/>
            <person name="Thomas E."/>
            <person name="Dean R.A."/>
            <person name="Jabaji S."/>
            <person name="Neate S.M."/>
            <person name="Tavantzis S."/>
            <person name="Toda T."/>
            <person name="Vilgalys R."/>
            <person name="Bharathan N."/>
            <person name="Fedorova-Abrams N."/>
            <person name="Pakala S.B."/>
            <person name="Pakala S.M."/>
            <person name="Zafar N."/>
            <person name="Joardar V."/>
            <person name="Losada L."/>
            <person name="Nierman W.C."/>
        </authorList>
    </citation>
    <scope>NUCLEOTIDE SEQUENCE [LARGE SCALE GENOMIC DNA]</scope>
    <source>
        <strain evidence="3">AG-3</strain>
    </source>
</reference>
<protein>
    <submittedName>
        <fullName evidence="2">Uncharacterized protein</fullName>
    </submittedName>
</protein>
<feature type="compositionally biased region" description="Low complexity" evidence="1">
    <location>
        <begin position="75"/>
        <end position="95"/>
    </location>
</feature>
<dbReference type="EMBL" id="JATN01000319">
    <property type="protein sequence ID" value="EUC60932.1"/>
    <property type="molecule type" value="Genomic_DNA"/>
</dbReference>
<sequence length="396" mass="43960">MSQSRAPIPVTSRVSRSSSTRTTRSQEPQVVQQEKRNNRRTTVCGDSDTLRYNSPTQKKTVPLKQNSLPTPKRSPSPAMSSSSSSSSSGKSFSSDSEVHTSPGQSSLYTPDSSPESTPKQQLGNASLTSLFDESANITAANAAIDDIIHRLVVCVKAFKHPSGLDFSATTEEQPLALADNDKNRPFINQLYKLAGLQNELAVIPTHGDKMLEDKVRKTEMPIRRALERMKEHQLKLYKQYATAFDQVPESEHQLGTASLPSLFDESTRITAANDANAAIDGIIRDLVRCVKESKAPSELDFSTTTKEQPLALADNEENRPFIERLRRLRMIRSRLAAIPTHGNPELEDRYQLASAAVDQAIQDMQEYKHKRWQDQGQISVNARLSRGSGQQQTVRS</sequence>
<feature type="region of interest" description="Disordered" evidence="1">
    <location>
        <begin position="368"/>
        <end position="396"/>
    </location>
</feature>
<feature type="compositionally biased region" description="Polar residues" evidence="1">
    <location>
        <begin position="374"/>
        <end position="396"/>
    </location>
</feature>
<accession>X8JB32</accession>
<comment type="caution">
    <text evidence="2">The sequence shown here is derived from an EMBL/GenBank/DDBJ whole genome shotgun (WGS) entry which is preliminary data.</text>
</comment>
<evidence type="ECO:0000313" key="3">
    <source>
        <dbReference type="Proteomes" id="UP000030108"/>
    </source>
</evidence>
<gene>
    <name evidence="2" type="ORF">RSOL_377390</name>
</gene>
<evidence type="ECO:0000313" key="2">
    <source>
        <dbReference type="EMBL" id="EUC60932.1"/>
    </source>
</evidence>
<feature type="non-terminal residue" evidence="2">
    <location>
        <position position="396"/>
    </location>
</feature>
<name>X8JB32_9AGAM</name>
<feature type="compositionally biased region" description="Low complexity" evidence="1">
    <location>
        <begin position="10"/>
        <end position="25"/>
    </location>
</feature>
<feature type="compositionally biased region" description="Polar residues" evidence="1">
    <location>
        <begin position="99"/>
        <end position="122"/>
    </location>
</feature>
<feature type="compositionally biased region" description="Polar residues" evidence="1">
    <location>
        <begin position="50"/>
        <end position="69"/>
    </location>
</feature>
<dbReference type="AlphaFoldDB" id="X8JB32"/>
<proteinExistence type="predicted"/>
<evidence type="ECO:0000256" key="1">
    <source>
        <dbReference type="SAM" id="MobiDB-lite"/>
    </source>
</evidence>
<organism evidence="2 3">
    <name type="scientific">Rhizoctonia solani AG-3 Rhs1AP</name>
    <dbReference type="NCBI Taxonomy" id="1086054"/>
    <lineage>
        <taxon>Eukaryota</taxon>
        <taxon>Fungi</taxon>
        <taxon>Dikarya</taxon>
        <taxon>Basidiomycota</taxon>
        <taxon>Agaricomycotina</taxon>
        <taxon>Agaricomycetes</taxon>
        <taxon>Cantharellales</taxon>
        <taxon>Ceratobasidiaceae</taxon>
        <taxon>Rhizoctonia</taxon>
    </lineage>
</organism>
<dbReference type="Proteomes" id="UP000030108">
    <property type="component" value="Unassembled WGS sequence"/>
</dbReference>
<feature type="region of interest" description="Disordered" evidence="1">
    <location>
        <begin position="1"/>
        <end position="122"/>
    </location>
</feature>